<comment type="subcellular location">
    <subcellularLocation>
        <location evidence="1">Membrane</location>
        <topology evidence="1">Single-pass type I membrane protein</topology>
    </subcellularLocation>
</comment>
<dbReference type="SMART" id="SM00423">
    <property type="entry name" value="PSI"/>
    <property type="match status" value="1"/>
</dbReference>
<comment type="caution">
    <text evidence="14">Lacks conserved residue(s) required for the propagation of feature annotation.</text>
</comment>
<evidence type="ECO:0000256" key="12">
    <source>
        <dbReference type="ARBA" id="ARBA00023180"/>
    </source>
</evidence>
<dbReference type="AlphaFoldDB" id="J3SD69"/>
<evidence type="ECO:0000256" key="2">
    <source>
        <dbReference type="ARBA" id="ARBA00009492"/>
    </source>
</evidence>
<keyword evidence="4" id="KW-0597">Phosphoprotein</keyword>
<dbReference type="InterPro" id="IPR002165">
    <property type="entry name" value="Plexin_repeat"/>
</dbReference>
<feature type="domain" description="Sema" evidence="16">
    <location>
        <begin position="45"/>
        <end position="527"/>
    </location>
</feature>
<evidence type="ECO:0000256" key="1">
    <source>
        <dbReference type="ARBA" id="ARBA00004479"/>
    </source>
</evidence>
<dbReference type="InterPro" id="IPR001627">
    <property type="entry name" value="Semap_dom"/>
</dbReference>
<dbReference type="SUPFAM" id="SSF101912">
    <property type="entry name" value="Sema domain"/>
    <property type="match status" value="1"/>
</dbReference>
<evidence type="ECO:0000256" key="11">
    <source>
        <dbReference type="ARBA" id="ARBA00023157"/>
    </source>
</evidence>
<name>J3SD69_CROAD</name>
<dbReference type="InterPro" id="IPR027231">
    <property type="entry name" value="Semaphorin"/>
</dbReference>
<evidence type="ECO:0000256" key="4">
    <source>
        <dbReference type="ARBA" id="ARBA00022553"/>
    </source>
</evidence>
<keyword evidence="6" id="KW-0732">Signal</keyword>
<evidence type="ECO:0000256" key="10">
    <source>
        <dbReference type="ARBA" id="ARBA00023136"/>
    </source>
</evidence>
<keyword evidence="10 15" id="KW-0472">Membrane</keyword>
<dbReference type="GO" id="GO:0001755">
    <property type="term" value="P:neural crest cell migration"/>
    <property type="evidence" value="ECO:0007669"/>
    <property type="project" value="TreeGrafter"/>
</dbReference>
<evidence type="ECO:0000256" key="3">
    <source>
        <dbReference type="ARBA" id="ARBA00022473"/>
    </source>
</evidence>
<keyword evidence="8" id="KW-0524">Neurogenesis</keyword>
<dbReference type="SUPFAM" id="SSF103575">
    <property type="entry name" value="Plexin repeat"/>
    <property type="match status" value="1"/>
</dbReference>
<evidence type="ECO:0000256" key="13">
    <source>
        <dbReference type="ARBA" id="ARBA00023319"/>
    </source>
</evidence>
<dbReference type="GO" id="GO:0030335">
    <property type="term" value="P:positive regulation of cell migration"/>
    <property type="evidence" value="ECO:0007669"/>
    <property type="project" value="TreeGrafter"/>
</dbReference>
<comment type="similarity">
    <text evidence="2">Belongs to the semaphorin family.</text>
</comment>
<evidence type="ECO:0000256" key="9">
    <source>
        <dbReference type="ARBA" id="ARBA00022989"/>
    </source>
</evidence>
<dbReference type="Pfam" id="PF01437">
    <property type="entry name" value="PSI"/>
    <property type="match status" value="1"/>
</dbReference>
<accession>J3SD69</accession>
<dbReference type="PANTHER" id="PTHR11036">
    <property type="entry name" value="SEMAPHORIN"/>
    <property type="match status" value="1"/>
</dbReference>
<dbReference type="InterPro" id="IPR036352">
    <property type="entry name" value="Semap_dom_sf"/>
</dbReference>
<evidence type="ECO:0000256" key="14">
    <source>
        <dbReference type="PROSITE-ProRule" id="PRU00352"/>
    </source>
</evidence>
<keyword evidence="13" id="KW-0393">Immunoglobulin domain</keyword>
<dbReference type="Pfam" id="PF01403">
    <property type="entry name" value="Sema"/>
    <property type="match status" value="1"/>
</dbReference>
<dbReference type="InterPro" id="IPR015943">
    <property type="entry name" value="WD40/YVTN_repeat-like_dom_sf"/>
</dbReference>
<evidence type="ECO:0000313" key="17">
    <source>
        <dbReference type="EMBL" id="AFJ51380.1"/>
    </source>
</evidence>
<dbReference type="PANTHER" id="PTHR11036:SF14">
    <property type="entry name" value="SEMAPHORIN-4B"/>
    <property type="match status" value="1"/>
</dbReference>
<keyword evidence="7" id="KW-0221">Differentiation</keyword>
<organism evidence="17">
    <name type="scientific">Crotalus adamanteus</name>
    <name type="common">Eastern diamondback rattlesnake</name>
    <dbReference type="NCBI Taxonomy" id="8729"/>
    <lineage>
        <taxon>Eukaryota</taxon>
        <taxon>Metazoa</taxon>
        <taxon>Chordata</taxon>
        <taxon>Craniata</taxon>
        <taxon>Vertebrata</taxon>
        <taxon>Euteleostomi</taxon>
        <taxon>Lepidosauria</taxon>
        <taxon>Squamata</taxon>
        <taxon>Bifurcata</taxon>
        <taxon>Unidentata</taxon>
        <taxon>Episquamata</taxon>
        <taxon>Toxicofera</taxon>
        <taxon>Serpentes</taxon>
        <taxon>Colubroidea</taxon>
        <taxon>Viperidae</taxon>
        <taxon>Crotalinae</taxon>
        <taxon>Crotalus</taxon>
    </lineage>
</organism>
<keyword evidence="11" id="KW-1015">Disulfide bond</keyword>
<evidence type="ECO:0000256" key="5">
    <source>
        <dbReference type="ARBA" id="ARBA00022692"/>
    </source>
</evidence>
<evidence type="ECO:0000256" key="7">
    <source>
        <dbReference type="ARBA" id="ARBA00022782"/>
    </source>
</evidence>
<evidence type="ECO:0000259" key="16">
    <source>
        <dbReference type="PROSITE" id="PS51004"/>
    </source>
</evidence>
<proteinExistence type="evidence at transcript level"/>
<reference evidence="17" key="1">
    <citation type="journal article" date="2012" name="BMC Genomics">
        <title>The venom-gland transcriptome of the eastern diamondback rattlesnake (Crotalus adamanteus).</title>
        <authorList>
            <person name="Rokyta D.R."/>
            <person name="Lemmon A.R."/>
            <person name="Margres M.J."/>
            <person name="Aronow K."/>
        </authorList>
    </citation>
    <scope>NUCLEOTIDE SEQUENCE</scope>
    <source>
        <tissue evidence="17">Venom gland</tissue>
    </source>
</reference>
<dbReference type="InterPro" id="IPR016201">
    <property type="entry name" value="PSI"/>
</dbReference>
<feature type="transmembrane region" description="Helical" evidence="15">
    <location>
        <begin position="716"/>
        <end position="735"/>
    </location>
</feature>
<dbReference type="FunFam" id="2.130.10.10:FF:000033">
    <property type="entry name" value="Semaphorin 4B"/>
    <property type="match status" value="1"/>
</dbReference>
<evidence type="ECO:0000256" key="8">
    <source>
        <dbReference type="ARBA" id="ARBA00022902"/>
    </source>
</evidence>
<keyword evidence="9 15" id="KW-1133">Transmembrane helix</keyword>
<dbReference type="Gene3D" id="3.30.1680.10">
    <property type="entry name" value="ligand-binding face of the semaphorins, domain 2"/>
    <property type="match status" value="1"/>
</dbReference>
<dbReference type="GO" id="GO:0030215">
    <property type="term" value="F:semaphorin receptor binding"/>
    <property type="evidence" value="ECO:0007669"/>
    <property type="project" value="InterPro"/>
</dbReference>
<evidence type="ECO:0000256" key="6">
    <source>
        <dbReference type="ARBA" id="ARBA00022729"/>
    </source>
</evidence>
<keyword evidence="5 15" id="KW-0812">Transmembrane</keyword>
<keyword evidence="3" id="KW-0217">Developmental protein</keyword>
<protein>
    <submittedName>
        <fullName evidence="17">Semaphorin-4B</fullName>
    </submittedName>
</protein>
<dbReference type="GO" id="GO:0071526">
    <property type="term" value="P:semaphorin-plexin signaling pathway"/>
    <property type="evidence" value="ECO:0007669"/>
    <property type="project" value="TreeGrafter"/>
</dbReference>
<dbReference type="GO" id="GO:0045499">
    <property type="term" value="F:chemorepellent activity"/>
    <property type="evidence" value="ECO:0007669"/>
    <property type="project" value="TreeGrafter"/>
</dbReference>
<keyword evidence="12" id="KW-0325">Glycoprotein</keyword>
<dbReference type="GO" id="GO:0005886">
    <property type="term" value="C:plasma membrane"/>
    <property type="evidence" value="ECO:0007669"/>
    <property type="project" value="TreeGrafter"/>
</dbReference>
<dbReference type="SMART" id="SM00630">
    <property type="entry name" value="Sema"/>
    <property type="match status" value="1"/>
</dbReference>
<evidence type="ECO:0000256" key="15">
    <source>
        <dbReference type="SAM" id="Phobius"/>
    </source>
</evidence>
<sequence length="849" mass="95262">MLLGKAEKSWVHWRAPWQARGSCSLCHCWKARCPRGSLGHDIYSRSFLLLPPVSAPQDSPQRRMWRDFQMPGIANYTTMMLSPDGRVLYVGAREMLLALNTTSFSPGPQHQQLIWHAEEEKKQQCIFKGKDPQRDCHNYIKVLLQLNETHLYTCGTSAFSPTCTYISLPAFQLQRDPSGQLLLEDGKGRCPFDPEYRSTAITVDGELYTGTVSKFQGNEPTIFRSLGSRPPIKTESSLNWMQEPFFVGSAFLRESSTQEDEDGKIYFFFSETGKEFDFFEDTVVSRVARVCKGDLGGERVLQRRWTTFLKAQLLCSHPEDGFPFNVLQDMFVLTSGDGWPETVFYGVFTSQWDRKGSGAAAVCAFPISDVKEAFDGLYKEVNRETQQWYTDVHPVPEPRPGTCINHKTRQMKITSSLQMPDRVLNYLKDHFLMNRAVRSQALLVQSRSRYQQLSVQRVQSLWQTYDVLFLGTDDGRLHKAVITGRGVRIIEEIQLFPAKQPVLELLLDSTQGLVYAASYDALAQVPVANCSLYRSCGECVLAGDPYCAWSGGACQLLIPGPWPLQPVTWVQDIEGAETSQLCQSSSVELSRSAEEQPECQQVVLQPNAVTLLPCPLLSNLASRRWVHNGAAFGSLELPKGELLLVGSPAEGGRYECWSQEGSFQQLMASYCVNVEPGLWAKRVPPQDPLKTLSTSRSISGENISLLLESRTYRTEFLVMCVLFSIAVMLLVLFTLHKHQVSLKACLKQGRCRWSHPRTSPDREALPTENMPPLSGLNVSGPLADHKGYQALCESLMVSTPGHESLTCPRVAFLESDQRPLNISKTFVEVLGPVQRPRVRLGSEIQDSVV</sequence>
<dbReference type="GO" id="GO:0007411">
    <property type="term" value="P:axon guidance"/>
    <property type="evidence" value="ECO:0007669"/>
    <property type="project" value="TreeGrafter"/>
</dbReference>
<dbReference type="Gene3D" id="2.130.10.10">
    <property type="entry name" value="YVTN repeat-like/Quinoprotein amine dehydrogenase"/>
    <property type="match status" value="1"/>
</dbReference>
<dbReference type="EMBL" id="JU175856">
    <property type="protein sequence ID" value="AFJ51380.1"/>
    <property type="molecule type" value="mRNA"/>
</dbReference>
<dbReference type="PROSITE" id="PS51004">
    <property type="entry name" value="SEMA"/>
    <property type="match status" value="1"/>
</dbReference>